<dbReference type="OrthoDB" id="9026019at2759"/>
<feature type="compositionally biased region" description="Polar residues" evidence="6">
    <location>
        <begin position="2335"/>
        <end position="2346"/>
    </location>
</feature>
<keyword evidence="7" id="KW-0472">Membrane</keyword>
<feature type="repeat" description="CSPG" evidence="5">
    <location>
        <begin position="550"/>
        <end position="643"/>
    </location>
</feature>
<feature type="repeat" description="CSPG" evidence="5">
    <location>
        <begin position="424"/>
        <end position="519"/>
    </location>
</feature>
<dbReference type="Gene3D" id="2.60.120.200">
    <property type="match status" value="2"/>
</dbReference>
<feature type="signal peptide" evidence="8">
    <location>
        <begin position="1"/>
        <end position="21"/>
    </location>
</feature>
<keyword evidence="7" id="KW-1133">Transmembrane helix</keyword>
<evidence type="ECO:0000256" key="6">
    <source>
        <dbReference type="SAM" id="MobiDB-lite"/>
    </source>
</evidence>
<evidence type="ECO:0000256" key="5">
    <source>
        <dbReference type="PROSITE-ProRule" id="PRU01201"/>
    </source>
</evidence>
<evidence type="ECO:0000256" key="8">
    <source>
        <dbReference type="SAM" id="SignalP"/>
    </source>
</evidence>
<reference evidence="11" key="1">
    <citation type="submission" date="2025-08" db="UniProtKB">
        <authorList>
            <consortium name="RefSeq"/>
        </authorList>
    </citation>
    <scope>IDENTIFICATION</scope>
</reference>
<keyword evidence="10" id="KW-1185">Reference proteome</keyword>
<feature type="transmembrane region" description="Helical" evidence="7">
    <location>
        <begin position="2275"/>
        <end position="2298"/>
    </location>
</feature>
<dbReference type="GeneID" id="105901230"/>
<feature type="compositionally biased region" description="Low complexity" evidence="6">
    <location>
        <begin position="2347"/>
        <end position="2358"/>
    </location>
</feature>
<evidence type="ECO:0000256" key="1">
    <source>
        <dbReference type="ARBA" id="ARBA00022729"/>
    </source>
</evidence>
<evidence type="ECO:0000313" key="10">
    <source>
        <dbReference type="Proteomes" id="UP000515152"/>
    </source>
</evidence>
<feature type="region of interest" description="Disordered" evidence="6">
    <location>
        <begin position="2214"/>
        <end position="2254"/>
    </location>
</feature>
<dbReference type="Proteomes" id="UP000515152">
    <property type="component" value="Chromosome 7"/>
</dbReference>
<dbReference type="InterPro" id="IPR051561">
    <property type="entry name" value="FRAS1_ECM"/>
</dbReference>
<feature type="region of interest" description="Disordered" evidence="6">
    <location>
        <begin position="2306"/>
        <end position="2366"/>
    </location>
</feature>
<dbReference type="PANTHER" id="PTHR45739:SF12">
    <property type="entry name" value="CHONDROITIN SULFATE PROTEOGLYCAN 4-LIKE ISOFORM X2"/>
    <property type="match status" value="1"/>
</dbReference>
<protein>
    <submittedName>
        <fullName evidence="11">Chondroitin sulfate proteoglycan 4</fullName>
    </submittedName>
</protein>
<feature type="repeat" description="CSPG" evidence="5">
    <location>
        <begin position="1579"/>
        <end position="1680"/>
    </location>
</feature>
<evidence type="ECO:0000313" key="11">
    <source>
        <dbReference type="RefSeq" id="XP_012684111.2"/>
    </source>
</evidence>
<gene>
    <name evidence="11" type="primary">cspg4ba</name>
</gene>
<evidence type="ECO:0000256" key="3">
    <source>
        <dbReference type="ARBA" id="ARBA00023180"/>
    </source>
</evidence>
<feature type="domain" description="Laminin G" evidence="9">
    <location>
        <begin position="19"/>
        <end position="194"/>
    </location>
</feature>
<dbReference type="SUPFAM" id="SSF49899">
    <property type="entry name" value="Concanavalin A-like lectins/glucanases"/>
    <property type="match status" value="2"/>
</dbReference>
<accession>A0A6P3VYG8</accession>
<feature type="repeat" description="CSPG" evidence="5">
    <location>
        <begin position="1357"/>
        <end position="1448"/>
    </location>
</feature>
<dbReference type="KEGG" id="char:105901230"/>
<dbReference type="Pfam" id="PF02210">
    <property type="entry name" value="Laminin_G_2"/>
    <property type="match status" value="2"/>
</dbReference>
<dbReference type="InterPro" id="IPR013320">
    <property type="entry name" value="ConA-like_dom_sf"/>
</dbReference>
<evidence type="ECO:0000256" key="7">
    <source>
        <dbReference type="SAM" id="Phobius"/>
    </source>
</evidence>
<feature type="repeat" description="CSPG" evidence="5">
    <location>
        <begin position="1128"/>
        <end position="1218"/>
    </location>
</feature>
<feature type="repeat" description="CSPG" evidence="5">
    <location>
        <begin position="1240"/>
        <end position="1339"/>
    </location>
</feature>
<feature type="domain" description="Laminin G" evidence="9">
    <location>
        <begin position="204"/>
        <end position="383"/>
    </location>
</feature>
<organism evidence="10 11">
    <name type="scientific">Clupea harengus</name>
    <name type="common">Atlantic herring</name>
    <dbReference type="NCBI Taxonomy" id="7950"/>
    <lineage>
        <taxon>Eukaryota</taxon>
        <taxon>Metazoa</taxon>
        <taxon>Chordata</taxon>
        <taxon>Craniata</taxon>
        <taxon>Vertebrata</taxon>
        <taxon>Euteleostomi</taxon>
        <taxon>Actinopterygii</taxon>
        <taxon>Neopterygii</taxon>
        <taxon>Teleostei</taxon>
        <taxon>Clupei</taxon>
        <taxon>Clupeiformes</taxon>
        <taxon>Clupeoidei</taxon>
        <taxon>Clupeidae</taxon>
        <taxon>Clupea</taxon>
    </lineage>
</organism>
<dbReference type="PANTHER" id="PTHR45739">
    <property type="entry name" value="MATRIX PROTEIN, PUTATIVE-RELATED"/>
    <property type="match status" value="1"/>
</dbReference>
<sequence>MKMKTVFLFTLVWFMTGLTNGASFYGDGFVQLRAVEASSRNTLHVRFRTSSSSGLLFLAAGQTDYLTVELHAGRLQVRLDLGAGERVLLSDKGTQLSDLAWHTLELLHERYNVTLTVDTHSHARVKMPRPEQELSVQDGLFVGGSGGLDKLYLPGDLTGFRGCLDEVIFNEHNLLSSLRPYSGMKNVYEVSLGCSPQFLASEDDPISFFSSRAYVSLPPWTAQQEWVFECSIHTSANDGIILYNSARQGDFVALEIQEGLLVAVVGRSESKIELLSLTFINDKKWHYVKLYFTAKSLQLTVDEETVKSSIAARSKSFQLKGPMFVGGVDDSRRSELRKIGLVSVSGKRVRGGSFKGCLRDIKVNQASMGLPQALVTKDVSVGCEPEREPEMTTTTNPVTLLASVTQTPPVHMSTLAKGLVKKYGHNFLVLRDLVVPEGGRGSLESKHIKVNLDFKKLGIRQSQITFRIEEQPVHGQLRLDVDEEQEENTFGMLDLWHGRVMYIHGGAEDPQDFFMFSVFSSSRKEVPAYLKGKKMHRFNITLTPTNDAPELSLPEGNLFSLLEDSRKPLTTEVLRATDIDSNYTDLVYSVLGKLNADAGYLENEENLGQVLTSFPHTALEEGKINYVHTGVKNSRIVLRVSDGEKVSNTVVLRVLAVAMEYKIGNNTGVKVTQGETVLIGTRQLAVQTNAVKQTVDIRYDITEQPQFGELQRLHSSGEWKHTGSFSQRLLEKERLRYISTFQEIQEEDVTDQFKCTVTVATKATEELVFPIKVKWIRYDIVRNEMVDMDKIRRVVIDSEYLYVEGQGVTIPEEGLYFRILSPPKKGKLLLNDVVLGDNSTFSQTNVTDGKIEYQLVDRPFEDTSDTFTFHVFTKHSHTAGHNFTLGIKADVNSIFLKNEGLSLLEGESKLITKEELFAETLSTNEMYYTIMKGPKHGRVTRINTSNSTSDNSNIVSFSNEDILGERLIYIHDDSETTDDYFTFVASTSLTPDPSSSEEDDYVTPKEGLFNISIQLVNDEKPVRLVDKVFHVVRDGQRLLTLDDLCFHDADSDFIDDQLVYTRRGIPMGDLVMANDTSRRLHQFRQEDLEKKHVLFTHRGVSSGRFVLFVSDGKHYVSTLLDISAHDPYLRVGNNTGLLVQKGHERVFNTTAFSVLTNLDIRDDDEVTFMVSEAPKHGGLFWHGTRVTVFTQAELKEGLVAYRHDNSKNMADFFAIKVKAKDLVVDATVKVKVYLESHQRPPVILKNKPFLVEEGKPVKIEKSTLEVSHEDNLPSEIIFTVTAAPSHGYLRRFMEDEESYVGTEENPVETFSQEDINDGNLQYVHVGEGHLDDSLTLQASNGVTEVNNITVSVDVIPSLIPLEVSNFTLKEGASKALTEQVLLVTNRHYEGLNFQYSVSDGPQHGHIEHGRFPGTQLTSFTRREVEQEFIYYVHDGSETLDDRFTVTANDTDLRKHSAPQTLFVEVTPVNDQLPVVTANRVLRVWVGSVTEITTSDLNAADEDSPAEDLFFLVTQPSNGHLALKSAPTRPLMNFTQAHIQQGQLLFVHNGAMAGGFNFQVNDGVNFAPRQIFSITARALVISLAKNGPLKVFPGSTTAISKEDLLAVTNDKSGTPNRTIVYMVTSPPRLGKLVALLQADNSTEDISSFTQAMVDEGVVLYEQTSVDSVGWTALDTLSFTVSSPPTSLEAQTFNIDISYENVGPGRSSLLLKNTGAVVTEGDKVVIDKSKLDSTNLITKRPESQRQSYEVWYQVTTLPQHGFIVVGERNLTKEKPNFSQFILNKYGITYHHDNSESTSDRFVFDVFLNLKSKPTQRPLDDEDVVRESFNVTVIPVNDQPPVLKTKAPSLRIVQGDTAVLGPGNLNVVDLDNPPEEIRYTVISQPNNGFLALEGKLNESVPTFTQAQINSGQLYFVQDGSPSSGVFYFSVTDGQHRPVYKLFNLEVTEITVSLINNTHVLLEQGETTAMITSTHLAAETNGKNNTIRYRVTEPPRYGKLLLDDILSSSFSQEDLQAERLVYHMLEFTSSTDSFEFIVFTSEANLTGQVVNISVAPRVRFAERMQVPNGVQFKLKTRFLNATKLAALSGSDPVFEILTHPKCGKVVRATKHGKRANPLQSFTSRDLEQEKVAIDVKANLTGIQELNDSLVFVLKAENVPPARGVLMFTVVPYSAMLVTTTVSPPHTTKPSLLNQTSLAVGPGSALSFSTLAPAITATQHQSTRLLPKNRGRNRWGNQNLTDSAAASTVPRPPLDKPDVAQVRNTPVRVESYPQKSSNPLLVILPVLACLLLVVILLVLIFYLRKKKKKQQQQQKKPLKRSDVASLSASPCPPSPVAQSERSPTIPTVTVTPLSPSCPGSPLLERPHEDSEASLPLCSWVGTEAEAEELCRTPKPTLQRNQYWV</sequence>
<dbReference type="SMART" id="SM00282">
    <property type="entry name" value="LamG"/>
    <property type="match status" value="2"/>
</dbReference>
<name>A0A6P3VYG8_CLUHA</name>
<feature type="chain" id="PRO_5027596226" evidence="8">
    <location>
        <begin position="22"/>
        <end position="2399"/>
    </location>
</feature>
<evidence type="ECO:0000256" key="4">
    <source>
        <dbReference type="PROSITE-ProRule" id="PRU00122"/>
    </source>
</evidence>
<feature type="compositionally biased region" description="Polar residues" evidence="6">
    <location>
        <begin position="2230"/>
        <end position="2241"/>
    </location>
</feature>
<evidence type="ECO:0000256" key="2">
    <source>
        <dbReference type="ARBA" id="ARBA00022737"/>
    </source>
</evidence>
<dbReference type="GO" id="GO:0009653">
    <property type="term" value="P:anatomical structure morphogenesis"/>
    <property type="evidence" value="ECO:0007669"/>
    <property type="project" value="TreeGrafter"/>
</dbReference>
<comment type="caution">
    <text evidence="4">Lacks conserved residue(s) required for the propagation of feature annotation.</text>
</comment>
<feature type="repeat" description="CSPG" evidence="5">
    <location>
        <begin position="892"/>
        <end position="986"/>
    </location>
</feature>
<feature type="repeat" description="CSPG" evidence="5">
    <location>
        <begin position="1838"/>
        <end position="1930"/>
    </location>
</feature>
<dbReference type="RefSeq" id="XP_012684111.2">
    <property type="nucleotide sequence ID" value="XM_012828657.3"/>
</dbReference>
<feature type="repeat" description="CSPG" evidence="5">
    <location>
        <begin position="1472"/>
        <end position="1562"/>
    </location>
</feature>
<feature type="repeat" description="CSPG" evidence="5">
    <location>
        <begin position="1705"/>
        <end position="1804"/>
    </location>
</feature>
<dbReference type="CDD" id="cd00110">
    <property type="entry name" value="LamG"/>
    <property type="match status" value="2"/>
</dbReference>
<feature type="repeat" description="CSPG" evidence="5">
    <location>
        <begin position="1947"/>
        <end position="2035"/>
    </location>
</feature>
<evidence type="ECO:0000259" key="9">
    <source>
        <dbReference type="PROSITE" id="PS50025"/>
    </source>
</evidence>
<dbReference type="PROSITE" id="PS51854">
    <property type="entry name" value="CSPG"/>
    <property type="match status" value="12"/>
</dbReference>
<keyword evidence="1 8" id="KW-0732">Signal</keyword>
<dbReference type="CTD" id="101882096"/>
<dbReference type="InterPro" id="IPR001791">
    <property type="entry name" value="Laminin_G"/>
</dbReference>
<dbReference type="Pfam" id="PF16184">
    <property type="entry name" value="Cadherin_3"/>
    <property type="match status" value="13"/>
</dbReference>
<proteinExistence type="predicted"/>
<keyword evidence="7" id="KW-0812">Transmembrane</keyword>
<keyword evidence="3" id="KW-0325">Glycoprotein</keyword>
<keyword evidence="2" id="KW-0677">Repeat</keyword>
<dbReference type="InterPro" id="IPR039005">
    <property type="entry name" value="CSPG_rpt"/>
</dbReference>
<feature type="repeat" description="CSPG" evidence="5">
    <location>
        <begin position="660"/>
        <end position="758"/>
    </location>
</feature>
<dbReference type="PROSITE" id="PS50025">
    <property type="entry name" value="LAM_G_DOMAIN"/>
    <property type="match status" value="2"/>
</dbReference>